<dbReference type="GO" id="GO:0006886">
    <property type="term" value="P:intracellular protein transport"/>
    <property type="evidence" value="ECO:0007669"/>
    <property type="project" value="InterPro"/>
</dbReference>
<evidence type="ECO:0000313" key="7">
    <source>
        <dbReference type="EMBL" id="CAB3979447.1"/>
    </source>
</evidence>
<organism evidence="7 8">
    <name type="scientific">Paramuricea clavata</name>
    <name type="common">Red gorgonian</name>
    <name type="synonym">Violescent sea-whip</name>
    <dbReference type="NCBI Taxonomy" id="317549"/>
    <lineage>
        <taxon>Eukaryota</taxon>
        <taxon>Metazoa</taxon>
        <taxon>Cnidaria</taxon>
        <taxon>Anthozoa</taxon>
        <taxon>Octocorallia</taxon>
        <taxon>Malacalcyonacea</taxon>
        <taxon>Plexauridae</taxon>
        <taxon>Paramuricea</taxon>
    </lineage>
</organism>
<dbReference type="Gene3D" id="2.130.10.10">
    <property type="entry name" value="YVTN repeat-like/Quinoprotein amine dehydrogenase"/>
    <property type="match status" value="1"/>
</dbReference>
<dbReference type="OrthoDB" id="67540at2759"/>
<feature type="compositionally biased region" description="Polar residues" evidence="4">
    <location>
        <begin position="1345"/>
        <end position="1354"/>
    </location>
</feature>
<dbReference type="PANTHER" id="PTHR22746">
    <property type="entry name" value="RAB6A-GEF COMPLEX PARTNER PROTEIN 1"/>
    <property type="match status" value="1"/>
</dbReference>
<sequence length="1386" mass="155380">MYFAVGWPKYYGTNDIQTGQPCGFKFNRDRSILAVLTEDRLTLWYCHPFVVIVSYRRSRTSVEEYGGNEDFAWKFDSSAIVIKTSNGRLIFYELQLSKGDSGQLYVLKTRALVGIATVAILLAEITTLSILGGVSSLSIKRNEIFVASKLGVLHRVQWNGTVDKDLSLPVSSIPFSLDLETPIESAQYLKSSESNIRDMQYSALLGGFAIVLENGRGGFLSASTSKFEPQDVLAIWARDLTHATCVKVNHKFRIIAYGCTHGGCMLYSFDEVTGALQFSHKIELQTKHLLNSSNPVDTVETLCFSPDGHVLAVSWLGGGLAVWSVFGSLLFCTLDSTFHGSQSDVFCSKPWHVSAMEWGVEGYNLLLAIEKPTEDGWSGTGEIVHIPFVKSVLTANPCVANHHHLVLQGETCLYLSTADVISDTRTHLNDAFGIEGAGFDCQDGASSPSSTKHWQIVQYPQIYIEKNWPVRSVAVDESGMYFAIAGRMGVAHYSLLSRRWKLFGNESQEQSIYCRGGLLWWKEFLVIACYNMHSNSDEIRLYPRFSNLDNAFASEIRLTCSPFLINILDNILLVYCSDCKLTFYSLDKAEGESDRLQITRIQDVSLVPHVPHPLSVIEVTLSMACFEQGCVSSGISRVESLLINIGGKLLMLQRLHEKEKRKKMQFSAPVILASCVEGIWSSLKTSSTDKQHLVEALWLNCGVSGMKVWLPLFPGDDEKPPNFLSKRIMLPIQMSLCPLVVLSEEALVVGAASEPVHFDFSSNESDFLVSPEEPFPLYALERPAQVYLHHLLRQLLRRNLGIHALRIARSCSELLYFPHVLELMLHEILEEEATASEPLPDAMLPRIVAFIQEFPEYLQTVVHCARKTEVALWSYLFAAVGNPRNLFQKCLDDGFLETAASYLIILQNLETPEVSKQLATILLEATLQSDKYEIARDLVRFLGSIKVSDFDSPPQSPCTKTPVMSTALPSLVDDEDDDLTPLPQGIQSHSQSGSRISPRPPLTRISSSDKMRPYEKSPGRGRHMSEERSLMGKSSVSGRKSDSQEHIEGPEGSQHIVFRYSREDAPEGFFLDTILNRHARKLLASNRLKDLGRFSAYLDFNLREWLRKERDRAAIINDFIEAFLSVHRQFDWPFPTRTTLSTINSEPSSSTLRATFLSASGNRLSWENHEAMSNVMLDTADIQTARSEVELKVVQVEQSEASSVSFSLDDDPEGLEDSTWSYDTNIKDLDDFVGQVPGSRQADKEIRFLLQAMSESHCFDWSLLLSLALRDAPLVNQVIEDILLLGMDELALENFIRLRDGIKNLENWAQHECQGYSAFFGLFKSQWQALSEAISTVATRLAENQMTSRNTEQQENIDEGASFNEKVEVDVQNNEETSDPYECVLS</sequence>
<dbReference type="Proteomes" id="UP001152795">
    <property type="component" value="Unassembled WGS sequence"/>
</dbReference>
<feature type="compositionally biased region" description="Basic and acidic residues" evidence="4">
    <location>
        <begin position="1039"/>
        <end position="1049"/>
    </location>
</feature>
<evidence type="ECO:0000313" key="8">
    <source>
        <dbReference type="Proteomes" id="UP001152795"/>
    </source>
</evidence>
<dbReference type="InterPro" id="IPR040096">
    <property type="entry name" value="Ric1"/>
</dbReference>
<feature type="region of interest" description="Disordered" evidence="4">
    <location>
        <begin position="1345"/>
        <end position="1386"/>
    </location>
</feature>
<reference evidence="7" key="1">
    <citation type="submission" date="2020-04" db="EMBL/GenBank/DDBJ databases">
        <authorList>
            <person name="Alioto T."/>
            <person name="Alioto T."/>
            <person name="Gomez Garrido J."/>
        </authorList>
    </citation>
    <scope>NUCLEOTIDE SEQUENCE</scope>
    <source>
        <strain evidence="7">A484AB</strain>
    </source>
</reference>
<evidence type="ECO:0000256" key="5">
    <source>
        <dbReference type="SAM" id="Phobius"/>
    </source>
</evidence>
<feature type="domain" description="RIC1 C-terminal alpha solenoid region" evidence="6">
    <location>
        <begin position="789"/>
        <end position="947"/>
    </location>
</feature>
<keyword evidence="5" id="KW-0812">Transmembrane</keyword>
<feature type="compositionally biased region" description="Polar residues" evidence="4">
    <location>
        <begin position="985"/>
        <end position="995"/>
    </location>
</feature>
<keyword evidence="2 5" id="KW-0472">Membrane</keyword>
<comment type="subcellular location">
    <subcellularLocation>
        <location evidence="1">Membrane</location>
    </subcellularLocation>
</comment>
<dbReference type="PANTHER" id="PTHR22746:SF10">
    <property type="entry name" value="GUANINE NUCLEOTIDE EXCHANGE FACTOR SUBUNIT RIC1"/>
    <property type="match status" value="1"/>
</dbReference>
<evidence type="ECO:0000256" key="4">
    <source>
        <dbReference type="SAM" id="MobiDB-lite"/>
    </source>
</evidence>
<protein>
    <recommendedName>
        <fullName evidence="3">Protein RIC1 homolog</fullName>
    </recommendedName>
</protein>
<dbReference type="InterPro" id="IPR009771">
    <property type="entry name" value="RIC1_C"/>
</dbReference>
<dbReference type="InterPro" id="IPR036322">
    <property type="entry name" value="WD40_repeat_dom_sf"/>
</dbReference>
<dbReference type="GO" id="GO:0000139">
    <property type="term" value="C:Golgi membrane"/>
    <property type="evidence" value="ECO:0007669"/>
    <property type="project" value="TreeGrafter"/>
</dbReference>
<dbReference type="GO" id="GO:0042147">
    <property type="term" value="P:retrograde transport, endosome to Golgi"/>
    <property type="evidence" value="ECO:0007669"/>
    <property type="project" value="TreeGrafter"/>
</dbReference>
<dbReference type="EMBL" id="CACRXK020000199">
    <property type="protein sequence ID" value="CAB3979447.1"/>
    <property type="molecule type" value="Genomic_DNA"/>
</dbReference>
<name>A0A7D9HCN7_PARCT</name>
<feature type="region of interest" description="Disordered" evidence="4">
    <location>
        <begin position="971"/>
        <end position="1054"/>
    </location>
</feature>
<dbReference type="InterPro" id="IPR015943">
    <property type="entry name" value="WD40/YVTN_repeat-like_dom_sf"/>
</dbReference>
<feature type="transmembrane region" description="Helical" evidence="5">
    <location>
        <begin position="111"/>
        <end position="134"/>
    </location>
</feature>
<evidence type="ECO:0000256" key="3">
    <source>
        <dbReference type="ARBA" id="ARBA00029879"/>
    </source>
</evidence>
<gene>
    <name evidence="7" type="ORF">PACLA_8A028554</name>
</gene>
<dbReference type="GO" id="GO:0005829">
    <property type="term" value="C:cytosol"/>
    <property type="evidence" value="ECO:0007669"/>
    <property type="project" value="TreeGrafter"/>
</dbReference>
<keyword evidence="8" id="KW-1185">Reference proteome</keyword>
<dbReference type="Pfam" id="PF07064">
    <property type="entry name" value="RIC1"/>
    <property type="match status" value="1"/>
</dbReference>
<dbReference type="Pfam" id="PF25440">
    <property type="entry name" value="Beta-prop_RIC1_2nd"/>
    <property type="match status" value="1"/>
</dbReference>
<evidence type="ECO:0000256" key="1">
    <source>
        <dbReference type="ARBA" id="ARBA00004370"/>
    </source>
</evidence>
<keyword evidence="5" id="KW-1133">Transmembrane helix</keyword>
<accession>A0A7D9HCN7</accession>
<feature type="compositionally biased region" description="Basic and acidic residues" evidence="4">
    <location>
        <begin position="1007"/>
        <end position="1030"/>
    </location>
</feature>
<evidence type="ECO:0000256" key="2">
    <source>
        <dbReference type="ARBA" id="ARBA00023136"/>
    </source>
</evidence>
<dbReference type="SUPFAM" id="SSF50978">
    <property type="entry name" value="WD40 repeat-like"/>
    <property type="match status" value="1"/>
</dbReference>
<evidence type="ECO:0000259" key="6">
    <source>
        <dbReference type="Pfam" id="PF07064"/>
    </source>
</evidence>
<proteinExistence type="predicted"/>
<comment type="caution">
    <text evidence="7">The sequence shown here is derived from an EMBL/GenBank/DDBJ whole genome shotgun (WGS) entry which is preliminary data.</text>
</comment>
<dbReference type="GO" id="GO:0034066">
    <property type="term" value="C:Ric1-Rgp1 guanyl-nucleotide exchange factor complex"/>
    <property type="evidence" value="ECO:0007669"/>
    <property type="project" value="InterPro"/>
</dbReference>